<name>H8KUZ8_SOLCM</name>
<evidence type="ECO:0000259" key="2">
    <source>
        <dbReference type="PROSITE" id="PS50268"/>
    </source>
</evidence>
<dbReference type="InterPro" id="IPR041286">
    <property type="entry name" value="MBG_2"/>
</dbReference>
<dbReference type="PROSITE" id="PS50835">
    <property type="entry name" value="IG_LIKE"/>
    <property type="match status" value="1"/>
</dbReference>
<dbReference type="InterPro" id="IPR015919">
    <property type="entry name" value="Cadherin-like_sf"/>
</dbReference>
<keyword evidence="5" id="KW-1185">Reference proteome</keyword>
<dbReference type="eggNOG" id="COG4932">
    <property type="taxonomic scope" value="Bacteria"/>
</dbReference>
<feature type="chain" id="PRO_5003615351" evidence="1">
    <location>
        <begin position="24"/>
        <end position="3126"/>
    </location>
</feature>
<dbReference type="InterPro" id="IPR026341">
    <property type="entry name" value="T9SS_type_B"/>
</dbReference>
<proteinExistence type="predicted"/>
<dbReference type="eggNOG" id="COG5492">
    <property type="taxonomic scope" value="Bacteria"/>
</dbReference>
<dbReference type="Pfam" id="PF18676">
    <property type="entry name" value="MBG_2"/>
    <property type="match status" value="2"/>
</dbReference>
<dbReference type="eggNOG" id="COG3210">
    <property type="taxonomic scope" value="Bacteria"/>
</dbReference>
<dbReference type="SUPFAM" id="SSF49313">
    <property type="entry name" value="Cadherin-like"/>
    <property type="match status" value="1"/>
</dbReference>
<dbReference type="SUPFAM" id="SSF49373">
    <property type="entry name" value="Invasin/intimin cell-adhesion fragments"/>
    <property type="match status" value="1"/>
</dbReference>
<evidence type="ECO:0000256" key="1">
    <source>
        <dbReference type="SAM" id="SignalP"/>
    </source>
</evidence>
<feature type="signal peptide" evidence="1">
    <location>
        <begin position="1"/>
        <end position="23"/>
    </location>
</feature>
<reference evidence="4" key="1">
    <citation type="submission" date="2012-02" db="EMBL/GenBank/DDBJ databases">
        <title>The complete genome of Solitalea canadensis DSM 3403.</title>
        <authorList>
            <consortium name="US DOE Joint Genome Institute (JGI-PGF)"/>
            <person name="Lucas S."/>
            <person name="Copeland A."/>
            <person name="Lapidus A."/>
            <person name="Glavina del Rio T."/>
            <person name="Dalin E."/>
            <person name="Tice H."/>
            <person name="Bruce D."/>
            <person name="Goodwin L."/>
            <person name="Pitluck S."/>
            <person name="Peters L."/>
            <person name="Ovchinnikova G."/>
            <person name="Lu M."/>
            <person name="Kyrpides N."/>
            <person name="Mavromatis K."/>
            <person name="Ivanova N."/>
            <person name="Brettin T."/>
            <person name="Detter J.C."/>
            <person name="Han C."/>
            <person name="Larimer F."/>
            <person name="Land M."/>
            <person name="Hauser L."/>
            <person name="Markowitz V."/>
            <person name="Cheng J.-F."/>
            <person name="Hugenholtz P."/>
            <person name="Woyke T."/>
            <person name="Wu D."/>
            <person name="Spring S."/>
            <person name="Schroeder M."/>
            <person name="Kopitz M."/>
            <person name="Brambilla E."/>
            <person name="Klenk H.-P."/>
            <person name="Eisen J.A."/>
        </authorList>
    </citation>
    <scope>NUCLEOTIDE SEQUENCE</scope>
    <source>
        <strain evidence="4">DSM 3403</strain>
    </source>
</reference>
<dbReference type="InterPro" id="IPR007110">
    <property type="entry name" value="Ig-like_dom"/>
</dbReference>
<keyword evidence="1" id="KW-0732">Signal</keyword>
<dbReference type="InterPro" id="IPR025667">
    <property type="entry name" value="SprB_repeat"/>
</dbReference>
<dbReference type="HOGENOM" id="CLU_226376_0_0_10"/>
<dbReference type="GO" id="GO:0007156">
    <property type="term" value="P:homophilic cell adhesion via plasma membrane adhesion molecules"/>
    <property type="evidence" value="ECO:0007669"/>
    <property type="project" value="InterPro"/>
</dbReference>
<dbReference type="Pfam" id="PF13585">
    <property type="entry name" value="CHU_C"/>
    <property type="match status" value="1"/>
</dbReference>
<dbReference type="eggNOG" id="COG3391">
    <property type="taxonomic scope" value="Bacteria"/>
</dbReference>
<dbReference type="Gene3D" id="2.60.40.740">
    <property type="match status" value="27"/>
</dbReference>
<dbReference type="OrthoDB" id="355609at2"/>
<dbReference type="Gene3D" id="2.60.40.60">
    <property type="entry name" value="Cadherins"/>
    <property type="match status" value="1"/>
</dbReference>
<sequence length="3126" mass="307514">MKKNSLFSIVFSTVFFLCAICFALESNAQITSGDIAIVGVNSDGTNDEIAIVTLASITAGQTVYITDKGWLEAGGFNQSNTVAEGLITWGITTTVPAGTLIKITIAAGGAVTGGLSSYGTVTPSGWSGAPIASGGDNWFIYSGSEASPSFIYGFANWSTGTNGVWLNTAGATVSATTSYLPASLTSGTTALALTGVSLHADNMVYTGTLSGTKAQLLSAISNTANWSGDEAAVKDLNPNGTEFPGNNPVFTVTAPPLVATTSQTDILCNGATTGSAGVVASGGTPPYAYSWSPSGGSGATASNLAAGSYTVTITDAASVSITKNFTINQPTALVASAGTINNVSCNGGANGTATVNVTGGTPGYTYSWAPSGGTAATASGLPAGSYTVTVRDANNCSTTQSFFITEPSALTASASKTDVSCFGGANGTATVLASGGTPPYTYSWSPSGGSNATATGLAAGTYTVTIRDSKLCQITRTVTVNQPLSALDGTITRTDVSCNGGTNGTATVVASGGTGPYTYSWAPSGGTAATASGLATGTYTVTVTDNNSCQITRSIAVNQPLSPLVATAASQTNVSCNGGANGTATVSVTGGTAGYTYSWAPSGGTAATATGLAAGTYTVTVTDANACTDTQSFTIVEPVTALSATAVSQTNIACNGGATGSATVSATGGTGTYTYSWAPSGGTAATATGLTAGTYTVTVTDANGCTDTQSFTITEPAALVAAPVAQTNIACNGDATGSATVGVTGGTGTYTYSWAPSGGTAATATGLTAGTYTVTITDANSCTTTQSFTITEPTSLVASVGSKTDVSCNGGANGTATVSVTGGTSGYTYSWAPSGGTAATATGLTAGTYTVTVTDANSCTTTQSFTITEPTLLVASAGAQTNVSCNGGTNGSATVNVTGGTSSYTYSWAPSGGTGATATGLSAGTYTVTVTDANGCTDTQSFTITEPAALVATPLAQTNIACNGSATGSATVSATGGTGSYTYSWAPSGGTAATATGLTTGTYTVTVTDANGCTDTQSFTITQPSALIASAGTQMNVSCNGGANGTAKVNVTGGTPGYTYSWAPSGGTGATASGLAAGTYTVTVTDANGCTATQSFTITEPASLVASVGAQTNVSCNGGANGSATVNVTGGTGAYTYSWAPSGGTGATASGLATGTYTVTVTDGNACTTTQSFTITEPASLVASAGAQTNVSCNGGTNGTATVNVTGGTSGYTYSWAPSGGTAATASGLAAGTYTVTVTDANSCTTTQSFTITEPSVLNATPVAQTNIACNGGATGSATVSATGGTGTYTYSWAPSGGTAATATGLTAGTYTVTVTDANGCTDTQSFTITQPSALIASAGTQTNVSCHAGANGTAKVNVTGGTPGYTYSWAPSGGTAATALGLAAGTYTVTVTDANGCTTTQSFTITEPASLVASVGAQTNVSCNGGANGSATVNVTGGTGAYTYSWAPSGGTAATATGLAAGTYTVTVTDANTCTTTQSFTITEPASLVASAGAQTNVSCNGGTNGTATVAVTGGTAGYTYSWAPSGGTAATASGLAAGTYTVTVTDANSCTTTQSFTITEPAVLNATASAQTNIACNGSATGSATVAVTGGTGTYTYSWAPSGGTAATATGLTAGTYTVTVTDANGCTDTQSFTITQPSALVATANSQTNVSCNGGANGTATVSVTGGTPGYNYSWAPSGGTAATASGLAAGTYTVTVTDANSCTTTQSFTITEPASLVASVGAQTNVSCNGGSNGSATVNVTGGTGAYTYSWAPSGGTAATASGLAAGTYTVTVTDANSCTTTQSFTITEPTLLVASAGSQTNVSCNGGSNGSATVNVTGGTGTYTYAWAPSGGTAATASGLAAGTYTVTVTDANSCTTTQSFTITEPAVLNATASAQTNIACNGSATGSATVAVTGGTGTYTYSWAPSGGTAATATGLTAGTYTVTVTDANGCTDTQSFTITQPSALVATANSQTNVSCNGGANGTATVSVTGGTPGYNYSWAPSGGTAATASGLAAGTYTVTVTDANSCTTTQSFTITEPASLVASVGAQTNVSCNGGSNGSATVNVTGGTGAYTYSWAPSGGTAATASGLAAGTYTVTVTDANSCTTTQSFTITEPTLLVASAGSQTNVSCNGGSNGSATVNVTGGTGTYTYAWAPSGGTAATASGLAAGTYTITVTDANGCTATQSFTITEPAALVAIAGSQTNVSCNGGSNGSATVNVTGGTGIYTYAWAPSGGTAATATGLTAGTYTVTVTDANGCFTTQSFMITEPTILAASTSQNNVSSAGGNDGSATVNVTGGTGTYTYSWAPSGGTGATASGLAAGAYTVTVTDANGCIHTETFSIIEPATLSGFATLTKNYGDVDFALNAPTSNSTGAFSYASSDATIASITGSTVTIHKPGVVTITAAQAADANHLAASTTATLTINRKDITVSLNAAPVITKQYNGDAQASLVVTNYQLNGLVGADDVTVTGTAQYDNKNTGAGKTITVNGFVLSGLQKDYYTLTTTSATTTGEITAKPITATAGIISKVYDGTDLAVVNFNGFTAANGLVGTDDVQVQYASARYNSKDVGVAKPVTINGLVLSGADNNNYVLNTFTVSGDITAKAITVTATAGQTKEYGSADPVLAYSITTGGPLAAGDSFTGALARTSGENVATYAINQGSLSAGANYAISYVGDNFAITPKQLTITADNKEMFEGDAVPALTVSYNGFANGDDNNSLTAQPAVSTTATSASLTGDYTITANGAVSTNYTITYVGGTMKVKAAAPTDIILATATLYENRPAGSSAGSLSSTSGNPAATYTYSLVPGSGDTDNALFVINGNAINTVGSFDFEQKSTFNIRVRSTTQSNIWLEKTFVITINDVNEKPTIDPLSDKELCHTTGEEQIAVTGISAGPESGQTYTLSIQSDRNIFDKLVIVKGSNGKATIRYVLAPNAVGDAIVKVSVKDNGGVANGGVDLAEQSFKLTVNALPIFTVKSNVSSLKISKGDIVELSAVGNATTYEWANVDGIIGSKNDPMVQVRPMQTTTYSVKGYNAKGCVVEQSITIEVVEDFKLNATNVITPNGDGYNDKWLVRNIESYPNNLVKIFDKAGRMIYTKSGYLNEWDGTINGEPLHEDTYYYIIDLGNGSKLYKGYITIVRD</sequence>
<dbReference type="Pfam" id="PF13573">
    <property type="entry name" value="SprB"/>
    <property type="match status" value="27"/>
</dbReference>
<dbReference type="eggNOG" id="COG4886">
    <property type="taxonomic scope" value="Bacteria"/>
</dbReference>
<dbReference type="CDD" id="cd11304">
    <property type="entry name" value="Cadherin_repeat"/>
    <property type="match status" value="1"/>
</dbReference>
<evidence type="ECO:0000259" key="3">
    <source>
        <dbReference type="PROSITE" id="PS50835"/>
    </source>
</evidence>
<gene>
    <name evidence="4" type="ordered locus">Solca_2664</name>
</gene>
<dbReference type="Gene3D" id="3.30.160.710">
    <property type="match status" value="1"/>
</dbReference>
<dbReference type="InterPro" id="IPR022409">
    <property type="entry name" value="PKD/Chitinase_dom"/>
</dbReference>
<dbReference type="GO" id="GO:0016020">
    <property type="term" value="C:membrane"/>
    <property type="evidence" value="ECO:0007669"/>
    <property type="project" value="InterPro"/>
</dbReference>
<dbReference type="EMBL" id="CP003349">
    <property type="protein sequence ID" value="AFD07698.1"/>
    <property type="molecule type" value="Genomic_DNA"/>
</dbReference>
<dbReference type="eggNOG" id="COG3209">
    <property type="taxonomic scope" value="Bacteria"/>
</dbReference>
<evidence type="ECO:0000313" key="4">
    <source>
        <dbReference type="EMBL" id="AFD07698.1"/>
    </source>
</evidence>
<dbReference type="RefSeq" id="WP_014680925.1">
    <property type="nucleotide sequence ID" value="NC_017770.1"/>
</dbReference>
<evidence type="ECO:0000313" key="5">
    <source>
        <dbReference type="Proteomes" id="UP000007590"/>
    </source>
</evidence>
<dbReference type="eggNOG" id="COG2374">
    <property type="taxonomic scope" value="Bacteria"/>
</dbReference>
<organism evidence="4 5">
    <name type="scientific">Solitalea canadensis (strain ATCC 29591 / DSM 3403 / JCM 21819 / LMG 8368 / NBRC 15130 / NCIMB 12057 / USAM 9D)</name>
    <name type="common">Flexibacter canadensis</name>
    <dbReference type="NCBI Taxonomy" id="929556"/>
    <lineage>
        <taxon>Bacteria</taxon>
        <taxon>Pseudomonadati</taxon>
        <taxon>Bacteroidota</taxon>
        <taxon>Sphingobacteriia</taxon>
        <taxon>Sphingobacteriales</taxon>
        <taxon>Sphingobacteriaceae</taxon>
        <taxon>Solitalea</taxon>
    </lineage>
</organism>
<dbReference type="SMART" id="SM00089">
    <property type="entry name" value="PKD"/>
    <property type="match status" value="27"/>
</dbReference>
<dbReference type="InterPro" id="IPR002126">
    <property type="entry name" value="Cadherin-like_dom"/>
</dbReference>
<dbReference type="NCBIfam" id="TIGR04131">
    <property type="entry name" value="Bac_Flav_CTERM"/>
    <property type="match status" value="1"/>
</dbReference>
<feature type="domain" description="Ig-like" evidence="3">
    <location>
        <begin position="1325"/>
        <end position="1407"/>
    </location>
</feature>
<dbReference type="KEGG" id="scn:Solca_2664"/>
<dbReference type="STRING" id="929556.Solca_2664"/>
<dbReference type="InterPro" id="IPR008964">
    <property type="entry name" value="Invasin/intimin_cell_adhesion"/>
</dbReference>
<feature type="domain" description="Cadherin" evidence="2">
    <location>
        <begin position="2755"/>
        <end position="2859"/>
    </location>
</feature>
<protein>
    <submittedName>
        <fullName evidence="4">Uncharacterized protein</fullName>
    </submittedName>
</protein>
<dbReference type="PROSITE" id="PS50268">
    <property type="entry name" value="CADHERIN_2"/>
    <property type="match status" value="1"/>
</dbReference>
<accession>H8KUZ8</accession>
<dbReference type="Proteomes" id="UP000007590">
    <property type="component" value="Chromosome"/>
</dbReference>
<dbReference type="GO" id="GO:0005509">
    <property type="term" value="F:calcium ion binding"/>
    <property type="evidence" value="ECO:0007669"/>
    <property type="project" value="InterPro"/>
</dbReference>